<reference evidence="1" key="1">
    <citation type="submission" date="2015-12" db="EMBL/GenBank/DDBJ databases">
        <title>Gene expression during late stages of embryo sac development: a critical building block for successful pollen-pistil interactions.</title>
        <authorList>
            <person name="Liu Y."/>
            <person name="Joly V."/>
            <person name="Sabar M."/>
            <person name="Matton D.P."/>
        </authorList>
    </citation>
    <scope>NUCLEOTIDE SEQUENCE</scope>
</reference>
<organism evidence="1">
    <name type="scientific">Solanum chacoense</name>
    <name type="common">Chaco potato</name>
    <dbReference type="NCBI Taxonomy" id="4108"/>
    <lineage>
        <taxon>Eukaryota</taxon>
        <taxon>Viridiplantae</taxon>
        <taxon>Streptophyta</taxon>
        <taxon>Embryophyta</taxon>
        <taxon>Tracheophyta</taxon>
        <taxon>Spermatophyta</taxon>
        <taxon>Magnoliopsida</taxon>
        <taxon>eudicotyledons</taxon>
        <taxon>Gunneridae</taxon>
        <taxon>Pentapetalae</taxon>
        <taxon>asterids</taxon>
        <taxon>lamiids</taxon>
        <taxon>Solanales</taxon>
        <taxon>Solanaceae</taxon>
        <taxon>Solanoideae</taxon>
        <taxon>Solaneae</taxon>
        <taxon>Solanum</taxon>
    </lineage>
</organism>
<name>A0A0V0GFB5_SOLCH</name>
<evidence type="ECO:0000313" key="1">
    <source>
        <dbReference type="EMBL" id="JAP06897.1"/>
    </source>
</evidence>
<dbReference type="EMBL" id="GEDG01039994">
    <property type="protein sequence ID" value="JAP06897.1"/>
    <property type="molecule type" value="Transcribed_RNA"/>
</dbReference>
<dbReference type="AlphaFoldDB" id="A0A0V0GFB5"/>
<protein>
    <submittedName>
        <fullName evidence="1">Putative ovule protein</fullName>
    </submittedName>
</protein>
<proteinExistence type="predicted"/>
<sequence>MQKINLHPNTHDHIDFFKQNLTTSYNSMVHLLPFILPKNQCNLEAPGVTLHGASYVDTKSGTKCTS</sequence>
<accession>A0A0V0GFB5</accession>